<feature type="compositionally biased region" description="Low complexity" evidence="1">
    <location>
        <begin position="145"/>
        <end position="156"/>
    </location>
</feature>
<evidence type="ECO:0000313" key="4">
    <source>
        <dbReference type="Proteomes" id="UP000054270"/>
    </source>
</evidence>
<name>A0A0D2MSF7_HYPSF</name>
<feature type="transmembrane region" description="Helical" evidence="2">
    <location>
        <begin position="221"/>
        <end position="239"/>
    </location>
</feature>
<reference evidence="4" key="1">
    <citation type="submission" date="2014-04" db="EMBL/GenBank/DDBJ databases">
        <title>Evolutionary Origins and Diversification of the Mycorrhizal Mutualists.</title>
        <authorList>
            <consortium name="DOE Joint Genome Institute"/>
            <consortium name="Mycorrhizal Genomics Consortium"/>
            <person name="Kohler A."/>
            <person name="Kuo A."/>
            <person name="Nagy L.G."/>
            <person name="Floudas D."/>
            <person name="Copeland A."/>
            <person name="Barry K.W."/>
            <person name="Cichocki N."/>
            <person name="Veneault-Fourrey C."/>
            <person name="LaButti K."/>
            <person name="Lindquist E.A."/>
            <person name="Lipzen A."/>
            <person name="Lundell T."/>
            <person name="Morin E."/>
            <person name="Murat C."/>
            <person name="Riley R."/>
            <person name="Ohm R."/>
            <person name="Sun H."/>
            <person name="Tunlid A."/>
            <person name="Henrissat B."/>
            <person name="Grigoriev I.V."/>
            <person name="Hibbett D.S."/>
            <person name="Martin F."/>
        </authorList>
    </citation>
    <scope>NUCLEOTIDE SEQUENCE [LARGE SCALE GENOMIC DNA]</scope>
    <source>
        <strain evidence="4">FD-334 SS-4</strain>
    </source>
</reference>
<dbReference type="EMBL" id="KN817526">
    <property type="protein sequence ID" value="KJA26938.1"/>
    <property type="molecule type" value="Genomic_DNA"/>
</dbReference>
<keyword evidence="2" id="KW-0472">Membrane</keyword>
<proteinExistence type="predicted"/>
<gene>
    <name evidence="3" type="ORF">HYPSUDRAFT_36108</name>
</gene>
<feature type="compositionally biased region" description="Low complexity" evidence="1">
    <location>
        <begin position="99"/>
        <end position="133"/>
    </location>
</feature>
<dbReference type="Proteomes" id="UP000054270">
    <property type="component" value="Unassembled WGS sequence"/>
</dbReference>
<sequence>MSFFRPSSVSTSTSASPHLETGLTTLEDIQTHDLAKSTAGDEQTEFGAPEASPSIDEEAEGSTHYTPLSQAQSDVYTTVTPGLNLFSLSEAGMAVNMESDASSSGSSGYSSARRSSASSTSSSGSERNGSTSTVRTRATVAETQTAAVSPSTASTAVSPSVISTLPRIRLPEEDTLQSLLFEPSLPLARRERTHHRRRSSGSASRRRSVYKYHESGVSRDFLLIVALCTGFACTVIVLGRPAMISLLGSMQAGGFDMD</sequence>
<keyword evidence="2" id="KW-1133">Transmembrane helix</keyword>
<organism evidence="3 4">
    <name type="scientific">Hypholoma sublateritium (strain FD-334 SS-4)</name>
    <dbReference type="NCBI Taxonomy" id="945553"/>
    <lineage>
        <taxon>Eukaryota</taxon>
        <taxon>Fungi</taxon>
        <taxon>Dikarya</taxon>
        <taxon>Basidiomycota</taxon>
        <taxon>Agaricomycotina</taxon>
        <taxon>Agaricomycetes</taxon>
        <taxon>Agaricomycetidae</taxon>
        <taxon>Agaricales</taxon>
        <taxon>Agaricineae</taxon>
        <taxon>Strophariaceae</taxon>
        <taxon>Hypholoma</taxon>
    </lineage>
</organism>
<feature type="region of interest" description="Disordered" evidence="1">
    <location>
        <begin position="1"/>
        <end position="20"/>
    </location>
</feature>
<feature type="region of interest" description="Disordered" evidence="1">
    <location>
        <begin position="98"/>
        <end position="156"/>
    </location>
</feature>
<evidence type="ECO:0000256" key="2">
    <source>
        <dbReference type="SAM" id="Phobius"/>
    </source>
</evidence>
<keyword evidence="2" id="KW-0812">Transmembrane</keyword>
<evidence type="ECO:0000256" key="1">
    <source>
        <dbReference type="SAM" id="MobiDB-lite"/>
    </source>
</evidence>
<feature type="region of interest" description="Disordered" evidence="1">
    <location>
        <begin position="31"/>
        <end position="69"/>
    </location>
</feature>
<dbReference type="AlphaFoldDB" id="A0A0D2MSF7"/>
<dbReference type="OrthoDB" id="3022434at2759"/>
<feature type="compositionally biased region" description="Low complexity" evidence="1">
    <location>
        <begin position="1"/>
        <end position="17"/>
    </location>
</feature>
<accession>A0A0D2MSF7</accession>
<protein>
    <submittedName>
        <fullName evidence="3">Uncharacterized protein</fullName>
    </submittedName>
</protein>
<evidence type="ECO:0000313" key="3">
    <source>
        <dbReference type="EMBL" id="KJA26938.1"/>
    </source>
</evidence>
<keyword evidence="4" id="KW-1185">Reference proteome</keyword>